<organism evidence="1 2">
    <name type="scientific">Hydnum rufescens UP504</name>
    <dbReference type="NCBI Taxonomy" id="1448309"/>
    <lineage>
        <taxon>Eukaryota</taxon>
        <taxon>Fungi</taxon>
        <taxon>Dikarya</taxon>
        <taxon>Basidiomycota</taxon>
        <taxon>Agaricomycotina</taxon>
        <taxon>Agaricomycetes</taxon>
        <taxon>Cantharellales</taxon>
        <taxon>Hydnaceae</taxon>
        <taxon>Hydnum</taxon>
    </lineage>
</organism>
<dbReference type="AlphaFoldDB" id="A0A9P6ATV0"/>
<accession>A0A9P6ATV0</accession>
<reference evidence="1" key="1">
    <citation type="journal article" date="2020" name="Nat. Commun.">
        <title>Large-scale genome sequencing of mycorrhizal fungi provides insights into the early evolution of symbiotic traits.</title>
        <authorList>
            <person name="Miyauchi S."/>
            <person name="Kiss E."/>
            <person name="Kuo A."/>
            <person name="Drula E."/>
            <person name="Kohler A."/>
            <person name="Sanchez-Garcia M."/>
            <person name="Morin E."/>
            <person name="Andreopoulos B."/>
            <person name="Barry K.W."/>
            <person name="Bonito G."/>
            <person name="Buee M."/>
            <person name="Carver A."/>
            <person name="Chen C."/>
            <person name="Cichocki N."/>
            <person name="Clum A."/>
            <person name="Culley D."/>
            <person name="Crous P.W."/>
            <person name="Fauchery L."/>
            <person name="Girlanda M."/>
            <person name="Hayes R.D."/>
            <person name="Keri Z."/>
            <person name="LaButti K."/>
            <person name="Lipzen A."/>
            <person name="Lombard V."/>
            <person name="Magnuson J."/>
            <person name="Maillard F."/>
            <person name="Murat C."/>
            <person name="Nolan M."/>
            <person name="Ohm R.A."/>
            <person name="Pangilinan J."/>
            <person name="Pereira M.F."/>
            <person name="Perotto S."/>
            <person name="Peter M."/>
            <person name="Pfister S."/>
            <person name="Riley R."/>
            <person name="Sitrit Y."/>
            <person name="Stielow J.B."/>
            <person name="Szollosi G."/>
            <person name="Zifcakova L."/>
            <person name="Stursova M."/>
            <person name="Spatafora J.W."/>
            <person name="Tedersoo L."/>
            <person name="Vaario L.M."/>
            <person name="Yamada A."/>
            <person name="Yan M."/>
            <person name="Wang P."/>
            <person name="Xu J."/>
            <person name="Bruns T."/>
            <person name="Baldrian P."/>
            <person name="Vilgalys R."/>
            <person name="Dunand C."/>
            <person name="Henrissat B."/>
            <person name="Grigoriev I.V."/>
            <person name="Hibbett D."/>
            <person name="Nagy L.G."/>
            <person name="Martin F.M."/>
        </authorList>
    </citation>
    <scope>NUCLEOTIDE SEQUENCE</scope>
    <source>
        <strain evidence="1">UP504</strain>
    </source>
</reference>
<evidence type="ECO:0000313" key="1">
    <source>
        <dbReference type="EMBL" id="KAF9511796.1"/>
    </source>
</evidence>
<proteinExistence type="predicted"/>
<evidence type="ECO:0000313" key="2">
    <source>
        <dbReference type="Proteomes" id="UP000886523"/>
    </source>
</evidence>
<protein>
    <submittedName>
        <fullName evidence="1">Uncharacterized protein</fullName>
    </submittedName>
</protein>
<name>A0A9P6ATV0_9AGAM</name>
<dbReference type="EMBL" id="MU128995">
    <property type="protein sequence ID" value="KAF9511796.1"/>
    <property type="molecule type" value="Genomic_DNA"/>
</dbReference>
<dbReference type="OrthoDB" id="2104739at2759"/>
<sequence>MSLHVDGLIAPCSSLPEPLDQYKSLIKEAKGLCITMENPKSTKTPVSVQCFLKAMLDCAPAGARNYVINSVLTMQGDPKKLLLQANIWFNNIIIPMRVLGEKTPSGITPKPDLPIQVEFTPRTAKYDQLADELHTTWGIIQQFGGIPPSDITVMTLDEHHAFDRFDWCLIPDPYHIPPIPHHYMVRVYERMYRTPMDGTIVTFLDHRDPGDTTHLPDPWFLRLHAVVAGIIHMSGTTEYIAKYLQDLQETRVLATNGGTPIMMLLTVHSLNKLIMV</sequence>
<comment type="caution">
    <text evidence="1">The sequence shown here is derived from an EMBL/GenBank/DDBJ whole genome shotgun (WGS) entry which is preliminary data.</text>
</comment>
<keyword evidence="2" id="KW-1185">Reference proteome</keyword>
<dbReference type="Proteomes" id="UP000886523">
    <property type="component" value="Unassembled WGS sequence"/>
</dbReference>
<gene>
    <name evidence="1" type="ORF">BS47DRAFT_1363563</name>
</gene>